<evidence type="ECO:0000313" key="1">
    <source>
        <dbReference type="EMBL" id="XBH19419.1"/>
    </source>
</evidence>
<name>A0AAU7DQ29_9BACT</name>
<protein>
    <submittedName>
        <fullName evidence="1">DUF481 domain-containing protein</fullName>
    </submittedName>
</protein>
<accession>A0AAU7DQ29</accession>
<dbReference type="EMBL" id="CP121196">
    <property type="protein sequence ID" value="XBH19419.1"/>
    <property type="molecule type" value="Genomic_DNA"/>
</dbReference>
<dbReference type="Pfam" id="PF04338">
    <property type="entry name" value="DUF481"/>
    <property type="match status" value="1"/>
</dbReference>
<organism evidence="1">
    <name type="scientific">Telmatobacter sp. DSM 110680</name>
    <dbReference type="NCBI Taxonomy" id="3036704"/>
    <lineage>
        <taxon>Bacteria</taxon>
        <taxon>Pseudomonadati</taxon>
        <taxon>Acidobacteriota</taxon>
        <taxon>Terriglobia</taxon>
        <taxon>Terriglobales</taxon>
        <taxon>Acidobacteriaceae</taxon>
        <taxon>Telmatobacter</taxon>
    </lineage>
</organism>
<proteinExistence type="predicted"/>
<dbReference type="RefSeq" id="WP_348264636.1">
    <property type="nucleotide sequence ID" value="NZ_CP121196.1"/>
</dbReference>
<dbReference type="AlphaFoldDB" id="A0AAU7DQ29"/>
<reference evidence="1" key="1">
    <citation type="submission" date="2023-03" db="EMBL/GenBank/DDBJ databases">
        <title>Edaphobacter sp.</title>
        <authorList>
            <person name="Huber K.J."/>
            <person name="Papendorf J."/>
            <person name="Pilke C."/>
            <person name="Bunk B."/>
            <person name="Sproeer C."/>
            <person name="Pester M."/>
        </authorList>
    </citation>
    <scope>NUCLEOTIDE SEQUENCE</scope>
    <source>
        <strain evidence="1">DSM 110680</strain>
    </source>
</reference>
<gene>
    <name evidence="1" type="ORF">P8935_08885</name>
</gene>
<dbReference type="InterPro" id="IPR007433">
    <property type="entry name" value="DUF481"/>
</dbReference>
<sequence length="408" mass="44399">MTLLTAFLFRRALISRLPQRLALIPFAMLFCALASPGYLTAQAKDAAPDELVLSNGDTLHGKLVNEIGGKVTFHSDPLGDVTLGWDKIKELHTSGNFAVIDKNVKIRGKKSSKTIPNGTIEVANQSLTLHTDNAPAPIPVADAAFIMDKATLDKQLFHSPSFLSGWNGAATAGAAIVTASQNQYTFSGGIGMVRVVPTASWLNPRDRTSFDFSGSYGKITQPAFTIPTTPPTFVPAVVTKSALYHADAERDEYLSPRFFALGQTAFDHNYAQNLDLQQIYGGGIGWTALKTAKQEADLKATIQYEKQQFFYSGSNQNLIGSTLSLSYVLHHKNVVYTQGLAFIPAFNNPHAYSADETNTLAFPAYKNLSFSLGTLDSYINNTPASDPPSKHNSFQFTMGFTYAIKSKY</sequence>